<evidence type="ECO:0000313" key="2">
    <source>
        <dbReference type="EMBL" id="KAL0568492.1"/>
    </source>
</evidence>
<proteinExistence type="predicted"/>
<accession>A0ABR3EZX3</accession>
<comment type="caution">
    <text evidence="2">The sequence shown here is derived from an EMBL/GenBank/DDBJ whole genome shotgun (WGS) entry which is preliminary data.</text>
</comment>
<protein>
    <submittedName>
        <fullName evidence="2">Uncharacterized protein</fullName>
    </submittedName>
</protein>
<feature type="region of interest" description="Disordered" evidence="1">
    <location>
        <begin position="66"/>
        <end position="134"/>
    </location>
</feature>
<evidence type="ECO:0000313" key="3">
    <source>
        <dbReference type="Proteomes" id="UP001465976"/>
    </source>
</evidence>
<gene>
    <name evidence="2" type="ORF">V5O48_013492</name>
</gene>
<feature type="compositionally biased region" description="Low complexity" evidence="1">
    <location>
        <begin position="96"/>
        <end position="114"/>
    </location>
</feature>
<dbReference type="EMBL" id="JBAHYK010001326">
    <property type="protein sequence ID" value="KAL0568492.1"/>
    <property type="molecule type" value="Genomic_DNA"/>
</dbReference>
<reference evidence="2 3" key="1">
    <citation type="submission" date="2024-02" db="EMBL/GenBank/DDBJ databases">
        <title>A draft genome for the cacao thread blight pathogen Marasmius crinis-equi.</title>
        <authorList>
            <person name="Cohen S.P."/>
            <person name="Baruah I.K."/>
            <person name="Amoako-Attah I."/>
            <person name="Bukari Y."/>
            <person name="Meinhardt L.W."/>
            <person name="Bailey B.A."/>
        </authorList>
    </citation>
    <scope>NUCLEOTIDE SEQUENCE [LARGE SCALE GENOMIC DNA]</scope>
    <source>
        <strain evidence="2 3">GH-76</strain>
    </source>
</reference>
<organism evidence="2 3">
    <name type="scientific">Marasmius crinis-equi</name>
    <dbReference type="NCBI Taxonomy" id="585013"/>
    <lineage>
        <taxon>Eukaryota</taxon>
        <taxon>Fungi</taxon>
        <taxon>Dikarya</taxon>
        <taxon>Basidiomycota</taxon>
        <taxon>Agaricomycotina</taxon>
        <taxon>Agaricomycetes</taxon>
        <taxon>Agaricomycetidae</taxon>
        <taxon>Agaricales</taxon>
        <taxon>Marasmiineae</taxon>
        <taxon>Marasmiaceae</taxon>
        <taxon>Marasmius</taxon>
    </lineage>
</organism>
<sequence>MLGGFGPIGATLESPLQNWSDTGGTVRDQFRDLLEAKHPYLLFCEAHWKTDTIWIDHFGNWKQNLIDGPKKKRKHRSSGGDSDSEGIDNASGEPVSASANSTSSTSDPPTAGPSDAAAPSSTEETSDAVEKSTFQMTGRKKAVRLLPVIMGSYLLNILYAYETLILESSGKVSDVTVSQNDTGKQKDSIKFTILETLRERVETLPESIPIGPSNGRLSQYSGDPSKLTEDITDDDMLWELRWDSDFDNLLPVDNPAAIHPLVLRGQYGLIGVMRDRGLGEFLLLGKVERLLKAIDEICTALDLPLKGPAAAGDTATSSTPGPAVPPSTAALTGTSSSNAGNPVKKQISSAGNAKDKVKVWKWKISEMISAK</sequence>
<dbReference type="Proteomes" id="UP001465976">
    <property type="component" value="Unassembled WGS sequence"/>
</dbReference>
<feature type="compositionally biased region" description="Polar residues" evidence="1">
    <location>
        <begin position="329"/>
        <end position="351"/>
    </location>
</feature>
<keyword evidence="3" id="KW-1185">Reference proteome</keyword>
<evidence type="ECO:0000256" key="1">
    <source>
        <dbReference type="SAM" id="MobiDB-lite"/>
    </source>
</evidence>
<feature type="region of interest" description="Disordered" evidence="1">
    <location>
        <begin position="309"/>
        <end position="352"/>
    </location>
</feature>
<name>A0ABR3EZX3_9AGAR</name>